<organism evidence="2 3">
    <name type="scientific">Uncinocarpus reesii (strain UAMH 1704)</name>
    <dbReference type="NCBI Taxonomy" id="336963"/>
    <lineage>
        <taxon>Eukaryota</taxon>
        <taxon>Fungi</taxon>
        <taxon>Dikarya</taxon>
        <taxon>Ascomycota</taxon>
        <taxon>Pezizomycotina</taxon>
        <taxon>Eurotiomycetes</taxon>
        <taxon>Eurotiomycetidae</taxon>
        <taxon>Onygenales</taxon>
        <taxon>Onygenaceae</taxon>
        <taxon>Uncinocarpus</taxon>
    </lineage>
</organism>
<dbReference type="KEGG" id="ure:UREG_00427"/>
<dbReference type="VEuPathDB" id="FungiDB:UREG_00427"/>
<feature type="compositionally biased region" description="Pro residues" evidence="1">
    <location>
        <begin position="308"/>
        <end position="319"/>
    </location>
</feature>
<feature type="region of interest" description="Disordered" evidence="1">
    <location>
        <begin position="1"/>
        <end position="156"/>
    </location>
</feature>
<protein>
    <submittedName>
        <fullName evidence="2">Uncharacterized protein</fullName>
    </submittedName>
</protein>
<proteinExistence type="predicted"/>
<dbReference type="STRING" id="336963.C4JE03"/>
<evidence type="ECO:0000313" key="3">
    <source>
        <dbReference type="Proteomes" id="UP000002058"/>
    </source>
</evidence>
<keyword evidence="3" id="KW-1185">Reference proteome</keyword>
<name>C4JE03_UNCRE</name>
<dbReference type="OrthoDB" id="2134400at2759"/>
<dbReference type="HOGENOM" id="CLU_750474_0_0_1"/>
<feature type="compositionally biased region" description="Basic and acidic residues" evidence="1">
    <location>
        <begin position="47"/>
        <end position="59"/>
    </location>
</feature>
<feature type="compositionally biased region" description="Basic residues" evidence="1">
    <location>
        <begin position="188"/>
        <end position="198"/>
    </location>
</feature>
<evidence type="ECO:0000313" key="2">
    <source>
        <dbReference type="EMBL" id="EEP75581.1"/>
    </source>
</evidence>
<feature type="region of interest" description="Disordered" evidence="1">
    <location>
        <begin position="261"/>
        <end position="343"/>
    </location>
</feature>
<dbReference type="eggNOG" id="KOG0819">
    <property type="taxonomic scope" value="Eukaryota"/>
</dbReference>
<dbReference type="InParanoid" id="C4JE03"/>
<feature type="compositionally biased region" description="Polar residues" evidence="1">
    <location>
        <begin position="295"/>
        <end position="306"/>
    </location>
</feature>
<reference evidence="3" key="1">
    <citation type="journal article" date="2009" name="Genome Res.">
        <title>Comparative genomic analyses of the human fungal pathogens Coccidioides and their relatives.</title>
        <authorList>
            <person name="Sharpton T.J."/>
            <person name="Stajich J.E."/>
            <person name="Rounsley S.D."/>
            <person name="Gardner M.J."/>
            <person name="Wortman J.R."/>
            <person name="Jordar V.S."/>
            <person name="Maiti R."/>
            <person name="Kodira C.D."/>
            <person name="Neafsey D.E."/>
            <person name="Zeng Q."/>
            <person name="Hung C.-Y."/>
            <person name="McMahan C."/>
            <person name="Muszewska A."/>
            <person name="Grynberg M."/>
            <person name="Mandel M.A."/>
            <person name="Kellner E.M."/>
            <person name="Barker B.M."/>
            <person name="Galgiani J.N."/>
            <person name="Orbach M.J."/>
            <person name="Kirkland T.N."/>
            <person name="Cole G.T."/>
            <person name="Henn M.R."/>
            <person name="Birren B.W."/>
            <person name="Taylor J.W."/>
        </authorList>
    </citation>
    <scope>NUCLEOTIDE SEQUENCE [LARGE SCALE GENOMIC DNA]</scope>
    <source>
        <strain evidence="3">UAMH 1704</strain>
    </source>
</reference>
<feature type="compositionally biased region" description="Basic and acidic residues" evidence="1">
    <location>
        <begin position="69"/>
        <end position="109"/>
    </location>
</feature>
<dbReference type="Proteomes" id="UP000002058">
    <property type="component" value="Unassembled WGS sequence"/>
</dbReference>
<dbReference type="RefSeq" id="XP_002540914.1">
    <property type="nucleotide sequence ID" value="XM_002540868.1"/>
</dbReference>
<feature type="region of interest" description="Disordered" evidence="1">
    <location>
        <begin position="170"/>
        <end position="240"/>
    </location>
</feature>
<feature type="compositionally biased region" description="Basic and acidic residues" evidence="1">
    <location>
        <begin position="214"/>
        <end position="230"/>
    </location>
</feature>
<feature type="compositionally biased region" description="Basic and acidic residues" evidence="1">
    <location>
        <begin position="281"/>
        <end position="294"/>
    </location>
</feature>
<dbReference type="AlphaFoldDB" id="C4JE03"/>
<sequence>MLRVPGSYSRGRSPSPGGKHRHRSHSRKHSPSRERSKSRSKTSSSKHHYDSDSMDDRPRAPASRSSTKKRYDLDLSDDDRYKSDYKSDYKNDYKSDRGRRAPRDRHYLSDEESVAGPRQSNTSLRSDRSDRYSHDTGAERSQRSTSRALRPLAKTQYYSDLYSDSEDEGLAYGDIYSDYPVSSGERRSRSRERVRKPKKFYDSDSSDEIQEPAPRTKDPPPKYRPHDSKSSKLGRSHSQKYYSAATNALAAKLQEAKSYFAEKPQNTGSGINEDEWAEIPECERPDFVPPDRRNQGYTASTSMNNQPGAPPPPPAPLPPATSQMPNSNYAYSQPHPPITPNKAGEPVRVLAIPQQFLLRNMFRLSITQI</sequence>
<feature type="compositionally biased region" description="Basic residues" evidence="1">
    <location>
        <begin position="18"/>
        <end position="30"/>
    </location>
</feature>
<feature type="compositionally biased region" description="Basic and acidic residues" evidence="1">
    <location>
        <begin position="125"/>
        <end position="142"/>
    </location>
</feature>
<dbReference type="GeneID" id="8444510"/>
<feature type="compositionally biased region" description="Polar residues" evidence="1">
    <location>
        <begin position="321"/>
        <end position="331"/>
    </location>
</feature>
<dbReference type="EMBL" id="CH476615">
    <property type="protein sequence ID" value="EEP75581.1"/>
    <property type="molecule type" value="Genomic_DNA"/>
</dbReference>
<evidence type="ECO:0000256" key="1">
    <source>
        <dbReference type="SAM" id="MobiDB-lite"/>
    </source>
</evidence>
<accession>C4JE03</accession>
<gene>
    <name evidence="2" type="ORF">UREG_00427</name>
</gene>
<feature type="compositionally biased region" description="Low complexity" evidence="1">
    <location>
        <begin position="1"/>
        <end position="17"/>
    </location>
</feature>